<feature type="transmembrane region" description="Helical" evidence="1">
    <location>
        <begin position="113"/>
        <end position="137"/>
    </location>
</feature>
<feature type="transmembrane region" description="Helical" evidence="1">
    <location>
        <begin position="63"/>
        <end position="93"/>
    </location>
</feature>
<comment type="caution">
    <text evidence="3">The sequence shown here is derived from an EMBL/GenBank/DDBJ whole genome shotgun (WGS) entry which is preliminary data.</text>
</comment>
<protein>
    <submittedName>
        <fullName evidence="3">Sulfatase-like hydrolase/transferase</fullName>
    </submittedName>
</protein>
<dbReference type="PANTHER" id="PTHR43751">
    <property type="entry name" value="SULFATASE"/>
    <property type="match status" value="1"/>
</dbReference>
<evidence type="ECO:0000313" key="3">
    <source>
        <dbReference type="EMBL" id="HIU59689.1"/>
    </source>
</evidence>
<name>A0A9D1SGK9_9FIRM</name>
<dbReference type="InterPro" id="IPR052701">
    <property type="entry name" value="GAG_Ulvan_Degrading_Sulfatases"/>
</dbReference>
<evidence type="ECO:0000256" key="1">
    <source>
        <dbReference type="SAM" id="Phobius"/>
    </source>
</evidence>
<proteinExistence type="predicted"/>
<gene>
    <name evidence="3" type="ORF">IAC57_06265</name>
</gene>
<dbReference type="Proteomes" id="UP000824081">
    <property type="component" value="Unassembled WGS sequence"/>
</dbReference>
<dbReference type="EMBL" id="DVMZ01000172">
    <property type="protein sequence ID" value="HIU59689.1"/>
    <property type="molecule type" value="Genomic_DNA"/>
</dbReference>
<dbReference type="Pfam" id="PF00884">
    <property type="entry name" value="Sulfatase"/>
    <property type="match status" value="1"/>
</dbReference>
<keyword evidence="1" id="KW-1133">Transmembrane helix</keyword>
<organism evidence="3 4">
    <name type="scientific">Candidatus Scatosoma pullistercoris</name>
    <dbReference type="NCBI Taxonomy" id="2840934"/>
    <lineage>
        <taxon>Bacteria</taxon>
        <taxon>Bacillati</taxon>
        <taxon>Bacillota</taxon>
        <taxon>Clostridia</taxon>
        <taxon>Candidatus Scatosoma</taxon>
    </lineage>
</organism>
<keyword evidence="1" id="KW-0812">Transmembrane</keyword>
<sequence>MERLLKKKALYALLYAVTAILLEVISFSVMGLGAFPAYWGLDFAFIFGIALLIFILPWEIPSIVLGAVLLVIQIIISFINEALFSMSGMVFSLTMLNLAKEVGGVFNADFMNWWMLAGMLLLFAAELAGSALIFRFLRTPRAKFSRNMVILLLVCCIIGENASLLLYNVTVGSFRSATVADELSDYNDDKLLYTTQFIPSKALKKFGFFGFYFMNISNTIDMLLGNDPDEERQELSALDNYFLSGEMSNSAYGDSIYTGSLHGKNIVLIVIESGEWYGINEEYTPTLYELATEGIAFTEYYARDKTNHSEALSVLGSYPVNSDPATKLKKTSLPFTLPALLREAGYTTSYFHANTKSFYNREITYGAGGIFGFDAAHFLDDMPALDGCAEDGSIVKDSFYDFDKDAQVTENYFPEYTYRKDGDDAFFTMHMTLSSHGNYKDLIDNGDYPFRQDWYYDSDMTEEERLVEQERLKAEFSENCTVKGFEKYYEVIDGYPETFVADKKIRLDTDPETTDFSAGKLEEIYLSYKRYQAGLMDLDEAVNSLIYDLDRTGQLDDTAFLFYADHSAYYGNQNFYLKGVPEGDNWNTALYNIPCFFWYGGSMDCFVTPDSGFYADYHALDFRAEKDTDSPLQGKTIVDKFVCSFDILPTLLQLVGYNYNLNLYQGVSMLSDRTSVFVSRESGIFTDEIYYDGMTVSVKQDDGSWVQYDYEGTLYSEEGFPQEVIDFLKNSLKYYDKQEMLEEMYRLNYFSKRPIFGSVVKDGKVFRYMQPWEG</sequence>
<dbReference type="Gene3D" id="3.40.720.10">
    <property type="entry name" value="Alkaline Phosphatase, subunit A"/>
    <property type="match status" value="1"/>
</dbReference>
<dbReference type="InterPro" id="IPR000917">
    <property type="entry name" value="Sulfatase_N"/>
</dbReference>
<evidence type="ECO:0000313" key="4">
    <source>
        <dbReference type="Proteomes" id="UP000824081"/>
    </source>
</evidence>
<feature type="transmembrane region" description="Helical" evidence="1">
    <location>
        <begin position="12"/>
        <end position="31"/>
    </location>
</feature>
<accession>A0A9D1SGK9</accession>
<feature type="domain" description="Sulfatase N-terminal" evidence="2">
    <location>
        <begin position="264"/>
        <end position="657"/>
    </location>
</feature>
<evidence type="ECO:0000259" key="2">
    <source>
        <dbReference type="Pfam" id="PF00884"/>
    </source>
</evidence>
<keyword evidence="1" id="KW-0472">Membrane</keyword>
<feature type="transmembrane region" description="Helical" evidence="1">
    <location>
        <begin position="149"/>
        <end position="167"/>
    </location>
</feature>
<reference evidence="3" key="2">
    <citation type="journal article" date="2021" name="PeerJ">
        <title>Extensive microbial diversity within the chicken gut microbiome revealed by metagenomics and culture.</title>
        <authorList>
            <person name="Gilroy R."/>
            <person name="Ravi A."/>
            <person name="Getino M."/>
            <person name="Pursley I."/>
            <person name="Horton D.L."/>
            <person name="Alikhan N.F."/>
            <person name="Baker D."/>
            <person name="Gharbi K."/>
            <person name="Hall N."/>
            <person name="Watson M."/>
            <person name="Adriaenssens E.M."/>
            <person name="Foster-Nyarko E."/>
            <person name="Jarju S."/>
            <person name="Secka A."/>
            <person name="Antonio M."/>
            <person name="Oren A."/>
            <person name="Chaudhuri R.R."/>
            <person name="La Ragione R."/>
            <person name="Hildebrand F."/>
            <person name="Pallen M.J."/>
        </authorList>
    </citation>
    <scope>NUCLEOTIDE SEQUENCE</scope>
    <source>
        <strain evidence="3">11687</strain>
    </source>
</reference>
<dbReference type="GO" id="GO:0016787">
    <property type="term" value="F:hydrolase activity"/>
    <property type="evidence" value="ECO:0007669"/>
    <property type="project" value="UniProtKB-KW"/>
</dbReference>
<dbReference type="SUPFAM" id="SSF53649">
    <property type="entry name" value="Alkaline phosphatase-like"/>
    <property type="match status" value="1"/>
</dbReference>
<feature type="transmembrane region" description="Helical" evidence="1">
    <location>
        <begin position="37"/>
        <end position="56"/>
    </location>
</feature>
<keyword evidence="3" id="KW-0378">Hydrolase</keyword>
<dbReference type="AlphaFoldDB" id="A0A9D1SGK9"/>
<dbReference type="InterPro" id="IPR017850">
    <property type="entry name" value="Alkaline_phosphatase_core_sf"/>
</dbReference>
<dbReference type="PANTHER" id="PTHR43751:SF3">
    <property type="entry name" value="SULFATASE N-TERMINAL DOMAIN-CONTAINING PROTEIN"/>
    <property type="match status" value="1"/>
</dbReference>
<reference evidence="3" key="1">
    <citation type="submission" date="2020-10" db="EMBL/GenBank/DDBJ databases">
        <authorList>
            <person name="Gilroy R."/>
        </authorList>
    </citation>
    <scope>NUCLEOTIDE SEQUENCE</scope>
    <source>
        <strain evidence="3">11687</strain>
    </source>
</reference>